<dbReference type="GO" id="GO:0008033">
    <property type="term" value="P:tRNA processing"/>
    <property type="evidence" value="ECO:0007669"/>
    <property type="project" value="UniProtKB-KW"/>
</dbReference>
<keyword evidence="6" id="KW-0547">Nucleotide-binding</keyword>
<organism evidence="12 13">
    <name type="scientific">Nitrososphaera viennensis EN76</name>
    <dbReference type="NCBI Taxonomy" id="926571"/>
    <lineage>
        <taxon>Archaea</taxon>
        <taxon>Nitrososphaerota</taxon>
        <taxon>Nitrososphaeria</taxon>
        <taxon>Nitrososphaerales</taxon>
        <taxon>Nitrososphaeraceae</taxon>
        <taxon>Nitrososphaera</taxon>
    </lineage>
</organism>
<reference evidence="12 13" key="1">
    <citation type="journal article" date="2014" name="Int. J. Syst. Evol. Microbiol.">
        <title>Nitrososphaera viennensis gen. nov., sp. nov., an aerobic and mesophilic, ammonia-oxidizing archaeon from soil and a member of the archaeal phylum Thaumarchaeota.</title>
        <authorList>
            <person name="Stieglmeier M."/>
            <person name="Klingl A."/>
            <person name="Alves R.J."/>
            <person name="Rittmann S.K."/>
            <person name="Melcher M."/>
            <person name="Leisch N."/>
            <person name="Schleper C."/>
        </authorList>
    </citation>
    <scope>NUCLEOTIDE SEQUENCE [LARGE SCALE GENOMIC DNA]</scope>
    <source>
        <strain evidence="12">EN76</strain>
    </source>
</reference>
<comment type="similarity">
    <text evidence="1">Belongs to the protein kinase superfamily. BUD32 family.</text>
</comment>
<evidence type="ECO:0000256" key="7">
    <source>
        <dbReference type="ARBA" id="ARBA00022777"/>
    </source>
</evidence>
<dbReference type="PANTHER" id="PTHR12209:SF0">
    <property type="entry name" value="EKC_KEOPS COMPLEX SUBUNIT TP53RK"/>
    <property type="match status" value="1"/>
</dbReference>
<protein>
    <recommendedName>
        <fullName evidence="2">non-specific serine/threonine protein kinase</fullName>
        <ecNumber evidence="2">2.7.11.1</ecNumber>
    </recommendedName>
</protein>
<evidence type="ECO:0000256" key="2">
    <source>
        <dbReference type="ARBA" id="ARBA00012513"/>
    </source>
</evidence>
<evidence type="ECO:0000256" key="6">
    <source>
        <dbReference type="ARBA" id="ARBA00022741"/>
    </source>
</evidence>
<evidence type="ECO:0000256" key="3">
    <source>
        <dbReference type="ARBA" id="ARBA00022527"/>
    </source>
</evidence>
<dbReference type="Gene3D" id="1.10.510.10">
    <property type="entry name" value="Transferase(Phosphotransferase) domain 1"/>
    <property type="match status" value="1"/>
</dbReference>
<dbReference type="EMBL" id="CP007536">
    <property type="protein sequence ID" value="AIC15596.1"/>
    <property type="molecule type" value="Genomic_DNA"/>
</dbReference>
<dbReference type="GO" id="GO:0005829">
    <property type="term" value="C:cytosol"/>
    <property type="evidence" value="ECO:0007669"/>
    <property type="project" value="TreeGrafter"/>
</dbReference>
<dbReference type="InterPro" id="IPR011009">
    <property type="entry name" value="Kinase-like_dom_sf"/>
</dbReference>
<dbReference type="InterPro" id="IPR018934">
    <property type="entry name" value="RIO_dom"/>
</dbReference>
<evidence type="ECO:0000313" key="13">
    <source>
        <dbReference type="Proteomes" id="UP000027093"/>
    </source>
</evidence>
<sequence length="253" mass="28004">MKEDALVRQDEDAAFQPVLGAVLPEQDLFAFLGLETHVFISTLDGILLLQQLLKKGAEADIYLTGWRGRPAVAKVREPKPYRHSALDLSIRRQRTVHEAGFMSAAKSAGVRAPLVYFVDPERAEIIMERVEGTPARDALTVKLCREMGRCAALLHAAGIVHGDLTTSNFISAGDGDRLVLLDFGLSYYSERTEDMAVDVRLIKEVFTSAHISVRGAFSSFVKGYESVAGKKRTAKILENVREIEQRGRYARVA</sequence>
<proteinExistence type="inferred from homology"/>
<evidence type="ECO:0000313" key="12">
    <source>
        <dbReference type="EMBL" id="AIC15596.1"/>
    </source>
</evidence>
<dbReference type="Gene3D" id="3.30.200.20">
    <property type="entry name" value="Phosphorylase Kinase, domain 1"/>
    <property type="match status" value="1"/>
</dbReference>
<dbReference type="HOGENOM" id="CLU_063953_2_0_2"/>
<dbReference type="NCBIfam" id="NF011463">
    <property type="entry name" value="PRK14879.1-4"/>
    <property type="match status" value="1"/>
</dbReference>
<evidence type="ECO:0000259" key="11">
    <source>
        <dbReference type="PROSITE" id="PS50011"/>
    </source>
</evidence>
<evidence type="ECO:0000256" key="8">
    <source>
        <dbReference type="ARBA" id="ARBA00022840"/>
    </source>
</evidence>
<dbReference type="STRING" id="926571.NVIE_013580"/>
<dbReference type="InterPro" id="IPR000719">
    <property type="entry name" value="Prot_kinase_dom"/>
</dbReference>
<accession>A0A060HPW4</accession>
<dbReference type="Pfam" id="PF01163">
    <property type="entry name" value="RIO1"/>
    <property type="match status" value="1"/>
</dbReference>
<dbReference type="Proteomes" id="UP000027093">
    <property type="component" value="Chromosome"/>
</dbReference>
<comment type="catalytic activity">
    <reaction evidence="9">
        <text>L-threonyl-[protein] + ATP = O-phospho-L-threonyl-[protein] + ADP + H(+)</text>
        <dbReference type="Rhea" id="RHEA:46608"/>
        <dbReference type="Rhea" id="RHEA-COMP:11060"/>
        <dbReference type="Rhea" id="RHEA-COMP:11605"/>
        <dbReference type="ChEBI" id="CHEBI:15378"/>
        <dbReference type="ChEBI" id="CHEBI:30013"/>
        <dbReference type="ChEBI" id="CHEBI:30616"/>
        <dbReference type="ChEBI" id="CHEBI:61977"/>
        <dbReference type="ChEBI" id="CHEBI:456216"/>
        <dbReference type="EC" id="2.7.11.1"/>
    </reaction>
</comment>
<dbReference type="PANTHER" id="PTHR12209">
    <property type="entry name" value="NON-SPECIFIC SERINE/THREONINE PROTEIN KINASE"/>
    <property type="match status" value="1"/>
</dbReference>
<dbReference type="GO" id="GO:0004674">
    <property type="term" value="F:protein serine/threonine kinase activity"/>
    <property type="evidence" value="ECO:0007669"/>
    <property type="project" value="UniProtKB-KW"/>
</dbReference>
<evidence type="ECO:0000256" key="1">
    <source>
        <dbReference type="ARBA" id="ARBA00010630"/>
    </source>
</evidence>
<keyword evidence="5" id="KW-0819">tRNA processing</keyword>
<dbReference type="EC" id="2.7.11.1" evidence="2"/>
<dbReference type="KEGG" id="nvn:NVIE_013580"/>
<dbReference type="PROSITE" id="PS50011">
    <property type="entry name" value="PROTEIN_KINASE_DOM"/>
    <property type="match status" value="1"/>
</dbReference>
<keyword evidence="3 12" id="KW-0723">Serine/threonine-protein kinase</keyword>
<evidence type="ECO:0000256" key="4">
    <source>
        <dbReference type="ARBA" id="ARBA00022679"/>
    </source>
</evidence>
<keyword evidence="4" id="KW-0808">Transferase</keyword>
<dbReference type="InterPro" id="IPR022495">
    <property type="entry name" value="Bud32"/>
</dbReference>
<dbReference type="NCBIfam" id="TIGR03724">
    <property type="entry name" value="arch_bud32"/>
    <property type="match status" value="1"/>
</dbReference>
<keyword evidence="7 12" id="KW-0418">Kinase</keyword>
<evidence type="ECO:0000256" key="10">
    <source>
        <dbReference type="ARBA" id="ARBA00048679"/>
    </source>
</evidence>
<dbReference type="GO" id="GO:0005524">
    <property type="term" value="F:ATP binding"/>
    <property type="evidence" value="ECO:0007669"/>
    <property type="project" value="UniProtKB-KW"/>
</dbReference>
<feature type="domain" description="Protein kinase" evidence="11">
    <location>
        <begin position="47"/>
        <end position="253"/>
    </location>
</feature>
<gene>
    <name evidence="12" type="ORF">NVIE_013580</name>
</gene>
<name>A0A060HPW4_9ARCH</name>
<comment type="catalytic activity">
    <reaction evidence="10">
        <text>L-seryl-[protein] + ATP = O-phospho-L-seryl-[protein] + ADP + H(+)</text>
        <dbReference type="Rhea" id="RHEA:17989"/>
        <dbReference type="Rhea" id="RHEA-COMP:9863"/>
        <dbReference type="Rhea" id="RHEA-COMP:11604"/>
        <dbReference type="ChEBI" id="CHEBI:15378"/>
        <dbReference type="ChEBI" id="CHEBI:29999"/>
        <dbReference type="ChEBI" id="CHEBI:30616"/>
        <dbReference type="ChEBI" id="CHEBI:83421"/>
        <dbReference type="ChEBI" id="CHEBI:456216"/>
        <dbReference type="EC" id="2.7.11.1"/>
    </reaction>
</comment>
<keyword evidence="8" id="KW-0067">ATP-binding</keyword>
<keyword evidence="13" id="KW-1185">Reference proteome</keyword>
<dbReference type="SUPFAM" id="SSF56112">
    <property type="entry name" value="Protein kinase-like (PK-like)"/>
    <property type="match status" value="1"/>
</dbReference>
<dbReference type="AlphaFoldDB" id="A0A060HPW4"/>
<evidence type="ECO:0000256" key="5">
    <source>
        <dbReference type="ARBA" id="ARBA00022694"/>
    </source>
</evidence>
<evidence type="ECO:0000256" key="9">
    <source>
        <dbReference type="ARBA" id="ARBA00047899"/>
    </source>
</evidence>